<name>A0A8J8YNR0_ORYSJ</name>
<evidence type="ECO:0000313" key="2">
    <source>
        <dbReference type="EMBL" id="EAZ40049.1"/>
    </source>
</evidence>
<accession>A0A8J8YNR0</accession>
<protein>
    <submittedName>
        <fullName evidence="2">Uncharacterized protein</fullName>
    </submittedName>
</protein>
<evidence type="ECO:0000256" key="1">
    <source>
        <dbReference type="SAM" id="MobiDB-lite"/>
    </source>
</evidence>
<feature type="region of interest" description="Disordered" evidence="1">
    <location>
        <begin position="112"/>
        <end position="132"/>
    </location>
</feature>
<sequence>MKKIQFTSMNKENPEIPTTFNPDPRRRVHWRNMRCANSVAYLSLSAFVMSGRAVASAAATASPPVGVQLTVTSEHSEWSILSPRKTCHPTGKVKWKGRREHFVERLVGTAHLPRRRPERQPQGSGAVPLPTPDACAECTYPRAVGLPK</sequence>
<dbReference type="EMBL" id="CM000144">
    <property type="protein sequence ID" value="EAZ40049.1"/>
    <property type="molecule type" value="Genomic_DNA"/>
</dbReference>
<organism evidence="2">
    <name type="scientific">Oryza sativa subsp. japonica</name>
    <name type="common">Rice</name>
    <dbReference type="NCBI Taxonomy" id="39947"/>
    <lineage>
        <taxon>Eukaryota</taxon>
        <taxon>Viridiplantae</taxon>
        <taxon>Streptophyta</taxon>
        <taxon>Embryophyta</taxon>
        <taxon>Tracheophyta</taxon>
        <taxon>Spermatophyta</taxon>
        <taxon>Magnoliopsida</taxon>
        <taxon>Liliopsida</taxon>
        <taxon>Poales</taxon>
        <taxon>Poaceae</taxon>
        <taxon>BOP clade</taxon>
        <taxon>Oryzoideae</taxon>
        <taxon>Oryzeae</taxon>
        <taxon>Oryzinae</taxon>
        <taxon>Oryza</taxon>
        <taxon>Oryza sativa</taxon>
    </lineage>
</organism>
<dbReference type="Proteomes" id="UP000007752">
    <property type="component" value="Chromosome 7"/>
</dbReference>
<dbReference type="AlphaFoldDB" id="A0A8J8YNR0"/>
<proteinExistence type="predicted"/>
<gene>
    <name evidence="2" type="ORF">OsJ_24487</name>
</gene>
<reference evidence="2" key="2">
    <citation type="submission" date="2008-12" db="EMBL/GenBank/DDBJ databases">
        <title>Improved gene annotation of the rice (Oryza sativa) genomes.</title>
        <authorList>
            <person name="Wang J."/>
            <person name="Li R."/>
            <person name="Fan W."/>
            <person name="Huang Q."/>
            <person name="Zhang J."/>
            <person name="Zhou Y."/>
            <person name="Hu Y."/>
            <person name="Zi S."/>
            <person name="Li J."/>
            <person name="Ni P."/>
            <person name="Zheng H."/>
            <person name="Zhang Y."/>
            <person name="Zhao M."/>
            <person name="Hao Q."/>
            <person name="McDermott J."/>
            <person name="Samudrala R."/>
            <person name="Kristiansen K."/>
            <person name="Wong G.K.-S."/>
        </authorList>
    </citation>
    <scope>NUCLEOTIDE SEQUENCE</scope>
</reference>
<reference evidence="2" key="1">
    <citation type="journal article" date="2005" name="PLoS Biol.">
        <title>The genomes of Oryza sativa: a history of duplications.</title>
        <authorList>
            <person name="Yu J."/>
            <person name="Wang J."/>
            <person name="Lin W."/>
            <person name="Li S."/>
            <person name="Li H."/>
            <person name="Zhou J."/>
            <person name="Ni P."/>
            <person name="Dong W."/>
            <person name="Hu S."/>
            <person name="Zeng C."/>
            <person name="Zhang J."/>
            <person name="Zhang Y."/>
            <person name="Li R."/>
            <person name="Xu Z."/>
            <person name="Li S."/>
            <person name="Li X."/>
            <person name="Zheng H."/>
            <person name="Cong L."/>
            <person name="Lin L."/>
            <person name="Yin J."/>
            <person name="Geng J."/>
            <person name="Li G."/>
            <person name="Shi J."/>
            <person name="Liu J."/>
            <person name="Lv H."/>
            <person name="Li J."/>
            <person name="Wang J."/>
            <person name="Deng Y."/>
            <person name="Ran L."/>
            <person name="Shi X."/>
            <person name="Wang X."/>
            <person name="Wu Q."/>
            <person name="Li C."/>
            <person name="Ren X."/>
            <person name="Wang J."/>
            <person name="Wang X."/>
            <person name="Li D."/>
            <person name="Liu D."/>
            <person name="Zhang X."/>
            <person name="Ji Z."/>
            <person name="Zhao W."/>
            <person name="Sun Y."/>
            <person name="Zhang Z."/>
            <person name="Bao J."/>
            <person name="Han Y."/>
            <person name="Dong L."/>
            <person name="Ji J."/>
            <person name="Chen P."/>
            <person name="Wu S."/>
            <person name="Liu J."/>
            <person name="Xiao Y."/>
            <person name="Bu D."/>
            <person name="Tan J."/>
            <person name="Yang L."/>
            <person name="Ye C."/>
            <person name="Zhang J."/>
            <person name="Xu J."/>
            <person name="Zhou Y."/>
            <person name="Yu Y."/>
            <person name="Zhang B."/>
            <person name="Zhuang S."/>
            <person name="Wei H."/>
            <person name="Liu B."/>
            <person name="Lei M."/>
            <person name="Yu H."/>
            <person name="Li Y."/>
            <person name="Xu H."/>
            <person name="Wei S."/>
            <person name="He X."/>
            <person name="Fang L."/>
            <person name="Zhang Z."/>
            <person name="Zhang Y."/>
            <person name="Huang X."/>
            <person name="Su Z."/>
            <person name="Tong W."/>
            <person name="Li J."/>
            <person name="Tong Z."/>
            <person name="Li S."/>
            <person name="Ye J."/>
            <person name="Wang L."/>
            <person name="Fang L."/>
            <person name="Lei T."/>
            <person name="Chen C."/>
            <person name="Chen H."/>
            <person name="Xu Z."/>
            <person name="Li H."/>
            <person name="Huang H."/>
            <person name="Zhang F."/>
            <person name="Xu H."/>
            <person name="Li N."/>
            <person name="Zhao C."/>
            <person name="Li S."/>
            <person name="Dong L."/>
            <person name="Huang Y."/>
            <person name="Li L."/>
            <person name="Xi Y."/>
            <person name="Qi Q."/>
            <person name="Li W."/>
            <person name="Zhang B."/>
            <person name="Hu W."/>
            <person name="Zhang Y."/>
            <person name="Tian X."/>
            <person name="Jiao Y."/>
            <person name="Liang X."/>
            <person name="Jin J."/>
            <person name="Gao L."/>
            <person name="Zheng W."/>
            <person name="Hao B."/>
            <person name="Liu S."/>
            <person name="Wang W."/>
            <person name="Yuan L."/>
            <person name="Cao M."/>
            <person name="McDermott J."/>
            <person name="Samudrala R."/>
            <person name="Wang J."/>
            <person name="Wong G.K."/>
            <person name="Yang H."/>
        </authorList>
    </citation>
    <scope>NUCLEOTIDE SEQUENCE [LARGE SCALE GENOMIC DNA]</scope>
</reference>